<name>A0A0E0DR59_9ORYZ</name>
<comment type="subcellular location">
    <subcellularLocation>
        <location evidence="1">Membrane</location>
        <topology evidence="1">Multi-pass membrane protein</topology>
    </subcellularLocation>
</comment>
<reference evidence="7" key="1">
    <citation type="submission" date="2015-04" db="UniProtKB">
        <authorList>
            <consortium name="EnsemblPlants"/>
        </authorList>
    </citation>
    <scope>IDENTIFICATION</scope>
</reference>
<protein>
    <submittedName>
        <fullName evidence="7">Uncharacterized protein</fullName>
    </submittedName>
</protein>
<feature type="signal peptide" evidence="6">
    <location>
        <begin position="1"/>
        <end position="24"/>
    </location>
</feature>
<evidence type="ECO:0000256" key="1">
    <source>
        <dbReference type="ARBA" id="ARBA00004141"/>
    </source>
</evidence>
<evidence type="ECO:0000256" key="2">
    <source>
        <dbReference type="ARBA" id="ARBA00022692"/>
    </source>
</evidence>
<reference evidence="7" key="2">
    <citation type="submission" date="2018-05" db="EMBL/GenBank/DDBJ databases">
        <title>OmerRS3 (Oryza meridionalis Reference Sequence Version 3).</title>
        <authorList>
            <person name="Zhang J."/>
            <person name="Kudrna D."/>
            <person name="Lee S."/>
            <person name="Talag J."/>
            <person name="Welchert J."/>
            <person name="Wing R.A."/>
        </authorList>
    </citation>
    <scope>NUCLEOTIDE SEQUENCE [LARGE SCALE GENOMIC DNA]</scope>
    <source>
        <strain evidence="7">cv. OR44</strain>
    </source>
</reference>
<dbReference type="CDD" id="cd16914">
    <property type="entry name" value="EcfT"/>
    <property type="match status" value="1"/>
</dbReference>
<dbReference type="Proteomes" id="UP000008021">
    <property type="component" value="Chromosome 5"/>
</dbReference>
<keyword evidence="4 5" id="KW-0472">Membrane</keyword>
<feature type="chain" id="PRO_5002357336" evidence="6">
    <location>
        <begin position="25"/>
        <end position="360"/>
    </location>
</feature>
<evidence type="ECO:0000256" key="4">
    <source>
        <dbReference type="ARBA" id="ARBA00023136"/>
    </source>
</evidence>
<keyword evidence="8" id="KW-1185">Reference proteome</keyword>
<evidence type="ECO:0000256" key="6">
    <source>
        <dbReference type="SAM" id="SignalP"/>
    </source>
</evidence>
<sequence>MAAAVHLRPLHSLSLPLPLLAAKAATPNPGWLPLSAKPRAGRRRSSYRRGGLAVLVSAASDPGKAAGKGEAGDAVARWAAWIPRAAVGGAGPEQVLRLISGAAATPICQFVDSPRTFLHAIDPRVKLVTKISPETGALPHLTLICSVFLDRIASKRQVWLLALVVLPARSNIYLRFGLVAYLTLLSMWVLPNHVWKDQLGRVALLSGIIFIMLGFGSDGAPSLVQTRTPPPSVIGLPNIPTSTNGYSYTIMKLGPLQFTRKGLSVASTSACLSFAIFQSASLCLTTTTPEQLASALWWFMIPLKHIGVPVPEIILTLLLSLRFINLVFDEASIGCSSSQFSIGDCSTSDKLEKAGDYGNY</sequence>
<evidence type="ECO:0000313" key="7">
    <source>
        <dbReference type="EnsemblPlants" id="OMERI05G13650.1"/>
    </source>
</evidence>
<dbReference type="EnsemblPlants" id="OMERI05G13650.1">
    <property type="protein sequence ID" value="OMERI05G13650.1"/>
    <property type="gene ID" value="OMERI05G13650"/>
</dbReference>
<dbReference type="PANTHER" id="PTHR33514:SF13">
    <property type="entry name" value="PROTEIN ABCI12, CHLOROPLASTIC"/>
    <property type="match status" value="1"/>
</dbReference>
<organism evidence="7">
    <name type="scientific">Oryza meridionalis</name>
    <dbReference type="NCBI Taxonomy" id="40149"/>
    <lineage>
        <taxon>Eukaryota</taxon>
        <taxon>Viridiplantae</taxon>
        <taxon>Streptophyta</taxon>
        <taxon>Embryophyta</taxon>
        <taxon>Tracheophyta</taxon>
        <taxon>Spermatophyta</taxon>
        <taxon>Magnoliopsida</taxon>
        <taxon>Liliopsida</taxon>
        <taxon>Poales</taxon>
        <taxon>Poaceae</taxon>
        <taxon>BOP clade</taxon>
        <taxon>Oryzoideae</taxon>
        <taxon>Oryzeae</taxon>
        <taxon>Oryzinae</taxon>
        <taxon>Oryza</taxon>
    </lineage>
</organism>
<keyword evidence="3 5" id="KW-1133">Transmembrane helix</keyword>
<dbReference type="STRING" id="40149.A0A0E0DR59"/>
<keyword evidence="6" id="KW-0732">Signal</keyword>
<proteinExistence type="predicted"/>
<accession>A0A0E0DR59</accession>
<dbReference type="Pfam" id="PF02361">
    <property type="entry name" value="CbiQ"/>
    <property type="match status" value="1"/>
</dbReference>
<evidence type="ECO:0000256" key="3">
    <source>
        <dbReference type="ARBA" id="ARBA00022989"/>
    </source>
</evidence>
<dbReference type="HOGENOM" id="CLU_056469_0_0_1"/>
<evidence type="ECO:0000313" key="8">
    <source>
        <dbReference type="Proteomes" id="UP000008021"/>
    </source>
</evidence>
<keyword evidence="2 5" id="KW-0812">Transmembrane</keyword>
<dbReference type="PANTHER" id="PTHR33514">
    <property type="entry name" value="PROTEIN ABCI12, CHLOROPLASTIC"/>
    <property type="match status" value="1"/>
</dbReference>
<evidence type="ECO:0000256" key="5">
    <source>
        <dbReference type="SAM" id="Phobius"/>
    </source>
</evidence>
<dbReference type="GO" id="GO:0005886">
    <property type="term" value="C:plasma membrane"/>
    <property type="evidence" value="ECO:0007669"/>
    <property type="project" value="UniProtKB-ARBA"/>
</dbReference>
<dbReference type="Gramene" id="OMERI05G13650.1">
    <property type="protein sequence ID" value="OMERI05G13650.1"/>
    <property type="gene ID" value="OMERI05G13650"/>
</dbReference>
<dbReference type="GO" id="GO:0009507">
    <property type="term" value="C:chloroplast"/>
    <property type="evidence" value="ECO:0007669"/>
    <property type="project" value="TreeGrafter"/>
</dbReference>
<dbReference type="InterPro" id="IPR003339">
    <property type="entry name" value="ABC/ECF_trnsptr_transmembrane"/>
</dbReference>
<feature type="transmembrane region" description="Helical" evidence="5">
    <location>
        <begin position="202"/>
        <end position="224"/>
    </location>
</feature>
<feature type="transmembrane region" description="Helical" evidence="5">
    <location>
        <begin position="172"/>
        <end position="190"/>
    </location>
</feature>
<dbReference type="AlphaFoldDB" id="A0A0E0DR59"/>